<protein>
    <submittedName>
        <fullName evidence="2">Uncharacterized protein</fullName>
    </submittedName>
</protein>
<sequence>MHDQDDQELSAREREAFAALPREQMPSRLLEERVVTELRARGYLGVHRVRHAGWGRFAIGAAVAAGAVALFASGLAVGQWIGARHTASAMLEMQRQDAASSAAAVQRTGSAYLTALGALAQASASGDTLDLARARETARTVLHQAANEMVRLAPDDPVSAQILQGLERARIQSAATQPGSQRVVWF</sequence>
<gene>
    <name evidence="2" type="ORF">E6K81_03590</name>
</gene>
<dbReference type="EMBL" id="VBPB01000053">
    <property type="protein sequence ID" value="TMQ73669.1"/>
    <property type="molecule type" value="Genomic_DNA"/>
</dbReference>
<proteinExistence type="predicted"/>
<organism evidence="2 3">
    <name type="scientific">Eiseniibacteriota bacterium</name>
    <dbReference type="NCBI Taxonomy" id="2212470"/>
    <lineage>
        <taxon>Bacteria</taxon>
        <taxon>Candidatus Eiseniibacteriota</taxon>
    </lineage>
</organism>
<name>A0A538UD65_UNCEI</name>
<dbReference type="Proteomes" id="UP000319771">
    <property type="component" value="Unassembled WGS sequence"/>
</dbReference>
<evidence type="ECO:0000256" key="1">
    <source>
        <dbReference type="SAM" id="Phobius"/>
    </source>
</evidence>
<evidence type="ECO:0000313" key="3">
    <source>
        <dbReference type="Proteomes" id="UP000319771"/>
    </source>
</evidence>
<reference evidence="2 3" key="1">
    <citation type="journal article" date="2019" name="Nat. Microbiol.">
        <title>Mediterranean grassland soil C-N compound turnover is dependent on rainfall and depth, and is mediated by genomically divergent microorganisms.</title>
        <authorList>
            <person name="Diamond S."/>
            <person name="Andeer P.F."/>
            <person name="Li Z."/>
            <person name="Crits-Christoph A."/>
            <person name="Burstein D."/>
            <person name="Anantharaman K."/>
            <person name="Lane K.R."/>
            <person name="Thomas B.C."/>
            <person name="Pan C."/>
            <person name="Northen T.R."/>
            <person name="Banfield J.F."/>
        </authorList>
    </citation>
    <scope>NUCLEOTIDE SEQUENCE [LARGE SCALE GENOMIC DNA]</scope>
    <source>
        <strain evidence="2">WS_11</strain>
    </source>
</reference>
<keyword evidence="1" id="KW-0472">Membrane</keyword>
<evidence type="ECO:0000313" key="2">
    <source>
        <dbReference type="EMBL" id="TMQ73669.1"/>
    </source>
</evidence>
<keyword evidence="1" id="KW-1133">Transmembrane helix</keyword>
<accession>A0A538UD65</accession>
<dbReference type="AlphaFoldDB" id="A0A538UD65"/>
<comment type="caution">
    <text evidence="2">The sequence shown here is derived from an EMBL/GenBank/DDBJ whole genome shotgun (WGS) entry which is preliminary data.</text>
</comment>
<feature type="transmembrane region" description="Helical" evidence="1">
    <location>
        <begin position="57"/>
        <end position="81"/>
    </location>
</feature>
<keyword evidence="1" id="KW-0812">Transmembrane</keyword>